<gene>
    <name evidence="5" type="ORF">GF339_07285</name>
</gene>
<dbReference type="GO" id="GO:0016491">
    <property type="term" value="F:oxidoreductase activity"/>
    <property type="evidence" value="ECO:0007669"/>
    <property type="project" value="UniProtKB-KW"/>
</dbReference>
<keyword evidence="2" id="KW-0560">Oxidoreductase</keyword>
<dbReference type="AlphaFoldDB" id="A0A9D5Q5L6"/>
<feature type="non-terminal residue" evidence="5">
    <location>
        <position position="1"/>
    </location>
</feature>
<protein>
    <submittedName>
        <fullName evidence="5">Dehydrogenase</fullName>
    </submittedName>
</protein>
<proteinExistence type="predicted"/>
<dbReference type="PANTHER" id="PTHR43257:SF2">
    <property type="entry name" value="PYRUVATE DEHYDROGENASE E1 COMPONENT SUBUNIT BETA"/>
    <property type="match status" value="1"/>
</dbReference>
<accession>A0A9D5Q5L6</accession>
<dbReference type="Proteomes" id="UP000649604">
    <property type="component" value="Unassembled WGS sequence"/>
</dbReference>
<dbReference type="EMBL" id="WJJP01000225">
    <property type="protein sequence ID" value="MBD3324372.1"/>
    <property type="molecule type" value="Genomic_DNA"/>
</dbReference>
<evidence type="ECO:0000259" key="4">
    <source>
        <dbReference type="Pfam" id="PF02780"/>
    </source>
</evidence>
<dbReference type="Pfam" id="PF02780">
    <property type="entry name" value="Transketolase_C"/>
    <property type="match status" value="1"/>
</dbReference>
<evidence type="ECO:0000256" key="1">
    <source>
        <dbReference type="ARBA" id="ARBA00001964"/>
    </source>
</evidence>
<evidence type="ECO:0000256" key="2">
    <source>
        <dbReference type="ARBA" id="ARBA00023002"/>
    </source>
</evidence>
<reference evidence="5" key="1">
    <citation type="submission" date="2019-11" db="EMBL/GenBank/DDBJ databases">
        <title>Microbial mats filling the niche in hypersaline microbial mats.</title>
        <authorList>
            <person name="Wong H.L."/>
            <person name="Macleod F.I."/>
            <person name="White R.A. III"/>
            <person name="Burns B.P."/>
        </authorList>
    </citation>
    <scope>NUCLEOTIDE SEQUENCE</scope>
    <source>
        <strain evidence="5">Rbin_158</strain>
    </source>
</reference>
<evidence type="ECO:0000313" key="6">
    <source>
        <dbReference type="Proteomes" id="UP000649604"/>
    </source>
</evidence>
<comment type="caution">
    <text evidence="5">The sequence shown here is derived from an EMBL/GenBank/DDBJ whole genome shotgun (WGS) entry which is preliminary data.</text>
</comment>
<dbReference type="Gene3D" id="3.40.50.920">
    <property type="match status" value="1"/>
</dbReference>
<sequence>LYTALDAAEELEQTYGVSAEVIDLRFITPLNYDLLIESIKKTGKAVLASDACERNSFLHNVASNLTQLAFDYLDGPPAVVGSRNWITPAAEQEELFFPQPAWILDTIHERVYPLPDHQVTTVQTTGEILRRNRLGV</sequence>
<organism evidence="5 6">
    <name type="scientific">candidate division KSB3 bacterium</name>
    <dbReference type="NCBI Taxonomy" id="2044937"/>
    <lineage>
        <taxon>Bacteria</taxon>
        <taxon>candidate division KSB3</taxon>
    </lineage>
</organism>
<dbReference type="InterPro" id="IPR009014">
    <property type="entry name" value="Transketo_C/PFOR_II"/>
</dbReference>
<dbReference type="PANTHER" id="PTHR43257">
    <property type="entry name" value="PYRUVATE DEHYDROGENASE E1 COMPONENT BETA SUBUNIT"/>
    <property type="match status" value="1"/>
</dbReference>
<feature type="domain" description="Transketolase C-terminal" evidence="4">
    <location>
        <begin position="2"/>
        <end position="101"/>
    </location>
</feature>
<comment type="cofactor">
    <cofactor evidence="1">
        <name>thiamine diphosphate</name>
        <dbReference type="ChEBI" id="CHEBI:58937"/>
    </cofactor>
</comment>
<evidence type="ECO:0000256" key="3">
    <source>
        <dbReference type="ARBA" id="ARBA00023052"/>
    </source>
</evidence>
<dbReference type="SUPFAM" id="SSF52922">
    <property type="entry name" value="TK C-terminal domain-like"/>
    <property type="match status" value="1"/>
</dbReference>
<name>A0A9D5Q5L6_9BACT</name>
<keyword evidence="3" id="KW-0786">Thiamine pyrophosphate</keyword>
<dbReference type="InterPro" id="IPR033248">
    <property type="entry name" value="Transketolase_C"/>
</dbReference>
<evidence type="ECO:0000313" key="5">
    <source>
        <dbReference type="EMBL" id="MBD3324372.1"/>
    </source>
</evidence>